<dbReference type="Pfam" id="PF11153">
    <property type="entry name" value="DUF2931"/>
    <property type="match status" value="1"/>
</dbReference>
<dbReference type="EMBL" id="UFVR01000004">
    <property type="protein sequence ID" value="SUX46565.1"/>
    <property type="molecule type" value="Genomic_DNA"/>
</dbReference>
<dbReference type="Proteomes" id="UP000254282">
    <property type="component" value="Unassembled WGS sequence"/>
</dbReference>
<accession>A0A381FJ52</accession>
<sequence>MKKAYFIVCVFLLLQNISCQKMEKESTVPSYNVQISHTDNKHLITPVEDSLITLEGVAAHLSYGSSSGSWGNSGKGFTEQSGTPIGADIKYYAESEGVFYHLKASFPRDKVKEFVQRAYAVDESESSNEPMKEFINIHNEPDYRKKYNAFSKSYYGMSDLIFGFAPKGMVVVWLGFGPTQIELGQYQAEKINNESEIKRLKEKYQKTYRVDANLFEQLAKENYLPDESPEKWKNYRKKYNWALQISSENNNFKLFSINTDYYNGERDILLRPSVINPSVKEKAIPREINFFWETGKDEAFEGRIFINWEKANEEFENAEKNFKMNIKIAPDNNNLEIFLNTQPFKADSVRIYKSGKKFKESYK</sequence>
<name>A0A381FJ52_9FLAO</name>
<evidence type="ECO:0000313" key="1">
    <source>
        <dbReference type="EMBL" id="SUX46565.1"/>
    </source>
</evidence>
<protein>
    <submittedName>
        <fullName evidence="1">Protein of uncharacterized function (DUF2931)</fullName>
    </submittedName>
</protein>
<organism evidence="1 2">
    <name type="scientific">Chryseobacterium indoltheticum</name>
    <dbReference type="NCBI Taxonomy" id="254"/>
    <lineage>
        <taxon>Bacteria</taxon>
        <taxon>Pseudomonadati</taxon>
        <taxon>Bacteroidota</taxon>
        <taxon>Flavobacteriia</taxon>
        <taxon>Flavobacteriales</taxon>
        <taxon>Weeksellaceae</taxon>
        <taxon>Chryseobacterium group</taxon>
        <taxon>Chryseobacterium</taxon>
    </lineage>
</organism>
<reference evidence="1 2" key="1">
    <citation type="submission" date="2018-06" db="EMBL/GenBank/DDBJ databases">
        <authorList>
            <consortium name="Pathogen Informatics"/>
            <person name="Doyle S."/>
        </authorList>
    </citation>
    <scope>NUCLEOTIDE SEQUENCE [LARGE SCALE GENOMIC DNA]</scope>
    <source>
        <strain evidence="1 2">NCTC13532</strain>
    </source>
</reference>
<dbReference type="AlphaFoldDB" id="A0A381FJ52"/>
<proteinExistence type="predicted"/>
<evidence type="ECO:0000313" key="2">
    <source>
        <dbReference type="Proteomes" id="UP000254282"/>
    </source>
</evidence>
<dbReference type="STRING" id="254.SAMN05421682_101426"/>
<dbReference type="InterPro" id="IPR021326">
    <property type="entry name" value="DUF2931"/>
</dbReference>
<gene>
    <name evidence="1" type="ORF">NCTC13532_02119</name>
</gene>